<dbReference type="VEuPathDB" id="FungiDB:MAPG_04484"/>
<accession>A0A0C4DWV1</accession>
<dbReference type="STRING" id="644358.A0A0C4DWV1"/>
<dbReference type="GO" id="GO:0016491">
    <property type="term" value="F:oxidoreductase activity"/>
    <property type="evidence" value="ECO:0007669"/>
    <property type="project" value="InterPro"/>
</dbReference>
<dbReference type="Proteomes" id="UP000011715">
    <property type="component" value="Unassembled WGS sequence"/>
</dbReference>
<evidence type="ECO:0000313" key="3">
    <source>
        <dbReference type="EnsemblFungi" id="MAPG_04484T0"/>
    </source>
</evidence>
<sequence length="286" mass="31548">MVAAQAQTDTRRHPANYGLIRSGLVPTDLGMPHERGRTIKRTRPKEVTPAPAIPRKKWPSSEKLARLPSEKLIGPQSKPDEVAKAVEYALHDGYRHIDAAACHDNECEAGEGVRASGVLHPIQAMEHLSPARERRGRAESDAARPWHRLILHTLSIGPVSFRRPANLLEFSLLNEDGEADISSTCQARIYGRRWSESLRNAKPEPLTVDPFVLPGSAMPSRTEEKYVDFERPDDTTNGQAQLAGAECAIQLTTGLDVSMFGEADKRTPRDVVEAFPKTKSPQKANA</sequence>
<protein>
    <recommendedName>
        <fullName evidence="5">NADP-dependent oxidoreductase domain-containing protein</fullName>
    </recommendedName>
</protein>
<evidence type="ECO:0000256" key="1">
    <source>
        <dbReference type="SAM" id="MobiDB-lite"/>
    </source>
</evidence>
<proteinExistence type="predicted"/>
<evidence type="ECO:0000313" key="2">
    <source>
        <dbReference type="EMBL" id="KLU85460.1"/>
    </source>
</evidence>
<name>A0A0C4DWV1_MAGP6</name>
<feature type="region of interest" description="Disordered" evidence="1">
    <location>
        <begin position="266"/>
        <end position="286"/>
    </location>
</feature>
<dbReference type="InterPro" id="IPR036812">
    <property type="entry name" value="NAD(P)_OxRdtase_dom_sf"/>
</dbReference>
<keyword evidence="4" id="KW-1185">Reference proteome</keyword>
<reference evidence="2" key="2">
    <citation type="submission" date="2010-05" db="EMBL/GenBank/DDBJ databases">
        <title>The Genome Sequence of Magnaporthe poae strain ATCC 64411.</title>
        <authorList>
            <consortium name="The Broad Institute Genome Sequencing Platform"/>
            <consortium name="Broad Institute Genome Sequencing Center for Infectious Disease"/>
            <person name="Ma L.-J."/>
            <person name="Dead R."/>
            <person name="Young S."/>
            <person name="Zeng Q."/>
            <person name="Koehrsen M."/>
            <person name="Alvarado L."/>
            <person name="Berlin A."/>
            <person name="Chapman S.B."/>
            <person name="Chen Z."/>
            <person name="Freedman E."/>
            <person name="Gellesch M."/>
            <person name="Goldberg J."/>
            <person name="Griggs A."/>
            <person name="Gujja S."/>
            <person name="Heilman E.R."/>
            <person name="Heiman D."/>
            <person name="Hepburn T."/>
            <person name="Howarth C."/>
            <person name="Jen D."/>
            <person name="Larson L."/>
            <person name="Mehta T."/>
            <person name="Neiman D."/>
            <person name="Pearson M."/>
            <person name="Roberts A."/>
            <person name="Saif S."/>
            <person name="Shea T."/>
            <person name="Shenoy N."/>
            <person name="Sisk P."/>
            <person name="Stolte C."/>
            <person name="Sykes S."/>
            <person name="Walk T."/>
            <person name="White J."/>
            <person name="Yandava C."/>
            <person name="Haas B."/>
            <person name="Nusbaum C."/>
            <person name="Birren B."/>
        </authorList>
    </citation>
    <scope>NUCLEOTIDE SEQUENCE</scope>
    <source>
        <strain evidence="2">ATCC 64411</strain>
    </source>
</reference>
<reference evidence="3" key="5">
    <citation type="submission" date="2015-06" db="UniProtKB">
        <authorList>
            <consortium name="EnsemblFungi"/>
        </authorList>
    </citation>
    <scope>IDENTIFICATION</scope>
    <source>
        <strain evidence="3">ATCC 64411</strain>
    </source>
</reference>
<reference evidence="4" key="1">
    <citation type="submission" date="2010-05" db="EMBL/GenBank/DDBJ databases">
        <title>The genome sequence of Magnaporthe poae strain ATCC 64411.</title>
        <authorList>
            <person name="Ma L.-J."/>
            <person name="Dead R."/>
            <person name="Young S."/>
            <person name="Zeng Q."/>
            <person name="Koehrsen M."/>
            <person name="Alvarado L."/>
            <person name="Berlin A."/>
            <person name="Chapman S.B."/>
            <person name="Chen Z."/>
            <person name="Freedman E."/>
            <person name="Gellesch M."/>
            <person name="Goldberg J."/>
            <person name="Griggs A."/>
            <person name="Gujja S."/>
            <person name="Heilman E.R."/>
            <person name="Heiman D."/>
            <person name="Hepburn T."/>
            <person name="Howarth C."/>
            <person name="Jen D."/>
            <person name="Larson L."/>
            <person name="Mehta T."/>
            <person name="Neiman D."/>
            <person name="Pearson M."/>
            <person name="Roberts A."/>
            <person name="Saif S."/>
            <person name="Shea T."/>
            <person name="Shenoy N."/>
            <person name="Sisk P."/>
            <person name="Stolte C."/>
            <person name="Sykes S."/>
            <person name="Walk T."/>
            <person name="White J."/>
            <person name="Yandava C."/>
            <person name="Haas B."/>
            <person name="Nusbaum C."/>
            <person name="Birren B."/>
        </authorList>
    </citation>
    <scope>NUCLEOTIDE SEQUENCE [LARGE SCALE GENOMIC DNA]</scope>
    <source>
        <strain evidence="4">ATCC 64411 / 73-15</strain>
    </source>
</reference>
<reference evidence="3" key="4">
    <citation type="journal article" date="2015" name="G3 (Bethesda)">
        <title>Genome sequences of three phytopathogenic species of the Magnaporthaceae family of fungi.</title>
        <authorList>
            <person name="Okagaki L.H."/>
            <person name="Nunes C.C."/>
            <person name="Sailsbery J."/>
            <person name="Clay B."/>
            <person name="Brown D."/>
            <person name="John T."/>
            <person name="Oh Y."/>
            <person name="Young N."/>
            <person name="Fitzgerald M."/>
            <person name="Haas B.J."/>
            <person name="Zeng Q."/>
            <person name="Young S."/>
            <person name="Adiconis X."/>
            <person name="Fan L."/>
            <person name="Levin J.Z."/>
            <person name="Mitchell T.K."/>
            <person name="Okubara P.A."/>
            <person name="Farman M.L."/>
            <person name="Kohn L.M."/>
            <person name="Birren B."/>
            <person name="Ma L.-J."/>
            <person name="Dean R.A."/>
        </authorList>
    </citation>
    <scope>NUCLEOTIDE SEQUENCE</scope>
    <source>
        <strain evidence="3">ATCC 64411 / 73-15</strain>
    </source>
</reference>
<reference evidence="2" key="3">
    <citation type="submission" date="2011-03" db="EMBL/GenBank/DDBJ databases">
        <title>Annotation of Magnaporthe poae ATCC 64411.</title>
        <authorList>
            <person name="Ma L.-J."/>
            <person name="Dead R."/>
            <person name="Young S.K."/>
            <person name="Zeng Q."/>
            <person name="Gargeya S."/>
            <person name="Fitzgerald M."/>
            <person name="Haas B."/>
            <person name="Abouelleil A."/>
            <person name="Alvarado L."/>
            <person name="Arachchi H.M."/>
            <person name="Berlin A."/>
            <person name="Brown A."/>
            <person name="Chapman S.B."/>
            <person name="Chen Z."/>
            <person name="Dunbar C."/>
            <person name="Freedman E."/>
            <person name="Gearin G."/>
            <person name="Gellesch M."/>
            <person name="Goldberg J."/>
            <person name="Griggs A."/>
            <person name="Gujja S."/>
            <person name="Heiman D."/>
            <person name="Howarth C."/>
            <person name="Larson L."/>
            <person name="Lui A."/>
            <person name="MacDonald P.J.P."/>
            <person name="Mehta T."/>
            <person name="Montmayeur A."/>
            <person name="Murphy C."/>
            <person name="Neiman D."/>
            <person name="Pearson M."/>
            <person name="Priest M."/>
            <person name="Roberts A."/>
            <person name="Saif S."/>
            <person name="Shea T."/>
            <person name="Shenoy N."/>
            <person name="Sisk P."/>
            <person name="Stolte C."/>
            <person name="Sykes S."/>
            <person name="Yandava C."/>
            <person name="Wortman J."/>
            <person name="Nusbaum C."/>
            <person name="Birren B."/>
        </authorList>
    </citation>
    <scope>NUCLEOTIDE SEQUENCE</scope>
    <source>
        <strain evidence="2">ATCC 64411</strain>
    </source>
</reference>
<dbReference type="PROSITE" id="PS00798">
    <property type="entry name" value="ALDOKETO_REDUCTASE_1"/>
    <property type="match status" value="1"/>
</dbReference>
<dbReference type="Gene3D" id="3.20.20.100">
    <property type="entry name" value="NADP-dependent oxidoreductase domain"/>
    <property type="match status" value="1"/>
</dbReference>
<gene>
    <name evidence="2" type="ORF">MAPG_04484</name>
</gene>
<dbReference type="EnsemblFungi" id="MAPG_04484T0">
    <property type="protein sequence ID" value="MAPG_04484T0"/>
    <property type="gene ID" value="MAPG_04484"/>
</dbReference>
<dbReference type="EMBL" id="GL876968">
    <property type="protein sequence ID" value="KLU85460.1"/>
    <property type="molecule type" value="Genomic_DNA"/>
</dbReference>
<evidence type="ECO:0000313" key="4">
    <source>
        <dbReference type="Proteomes" id="UP000011715"/>
    </source>
</evidence>
<dbReference type="AlphaFoldDB" id="A0A0C4DWV1"/>
<evidence type="ECO:0008006" key="5">
    <source>
        <dbReference type="Google" id="ProtNLM"/>
    </source>
</evidence>
<dbReference type="InterPro" id="IPR018170">
    <property type="entry name" value="Aldo/ket_reductase_CS"/>
</dbReference>
<dbReference type="SUPFAM" id="SSF51430">
    <property type="entry name" value="NAD(P)-linked oxidoreductase"/>
    <property type="match status" value="1"/>
</dbReference>
<dbReference type="EMBL" id="ADBL01001058">
    <property type="status" value="NOT_ANNOTATED_CDS"/>
    <property type="molecule type" value="Genomic_DNA"/>
</dbReference>
<organism evidence="3 4">
    <name type="scientific">Magnaporthiopsis poae (strain ATCC 64411 / 73-15)</name>
    <name type="common">Kentucky bluegrass fungus</name>
    <name type="synonym">Magnaporthe poae</name>
    <dbReference type="NCBI Taxonomy" id="644358"/>
    <lineage>
        <taxon>Eukaryota</taxon>
        <taxon>Fungi</taxon>
        <taxon>Dikarya</taxon>
        <taxon>Ascomycota</taxon>
        <taxon>Pezizomycotina</taxon>
        <taxon>Sordariomycetes</taxon>
        <taxon>Sordariomycetidae</taxon>
        <taxon>Magnaporthales</taxon>
        <taxon>Magnaporthaceae</taxon>
        <taxon>Magnaporthiopsis</taxon>
    </lineage>
</organism>